<evidence type="ECO:0000313" key="5">
    <source>
        <dbReference type="Proteomes" id="UP000245202"/>
    </source>
</evidence>
<keyword evidence="2" id="KW-0804">Transcription</keyword>
<dbReference type="SUPFAM" id="SSF46689">
    <property type="entry name" value="Homeodomain-like"/>
    <property type="match status" value="1"/>
</dbReference>
<dbReference type="Gene3D" id="1.10.10.60">
    <property type="entry name" value="Homeodomain-like"/>
    <property type="match status" value="1"/>
</dbReference>
<evidence type="ECO:0000259" key="3">
    <source>
        <dbReference type="PROSITE" id="PS01124"/>
    </source>
</evidence>
<dbReference type="GO" id="GO:0003700">
    <property type="term" value="F:DNA-binding transcription factor activity"/>
    <property type="evidence" value="ECO:0007669"/>
    <property type="project" value="InterPro"/>
</dbReference>
<evidence type="ECO:0000256" key="2">
    <source>
        <dbReference type="ARBA" id="ARBA00023163"/>
    </source>
</evidence>
<dbReference type="PROSITE" id="PS01124">
    <property type="entry name" value="HTH_ARAC_FAMILY_2"/>
    <property type="match status" value="1"/>
</dbReference>
<dbReference type="Pfam" id="PF00165">
    <property type="entry name" value="HTH_AraC"/>
    <property type="match status" value="1"/>
</dbReference>
<sequence>MELLRHTPPLTLKEIGNAVGYEDPYYLSRVFKSMTGTSPSEYRNRADDEIGK</sequence>
<dbReference type="GO" id="GO:0043565">
    <property type="term" value="F:sequence-specific DNA binding"/>
    <property type="evidence" value="ECO:0007669"/>
    <property type="project" value="InterPro"/>
</dbReference>
<dbReference type="InterPro" id="IPR018060">
    <property type="entry name" value="HTH_AraC"/>
</dbReference>
<evidence type="ECO:0000313" key="4">
    <source>
        <dbReference type="EMBL" id="GBG07113.1"/>
    </source>
</evidence>
<feature type="domain" description="HTH araC/xylS-type" evidence="3">
    <location>
        <begin position="1"/>
        <end position="45"/>
    </location>
</feature>
<dbReference type="Proteomes" id="UP000245202">
    <property type="component" value="Unassembled WGS sequence"/>
</dbReference>
<organism evidence="4 5">
    <name type="scientific">Paenibacillus agaridevorans</name>
    <dbReference type="NCBI Taxonomy" id="171404"/>
    <lineage>
        <taxon>Bacteria</taxon>
        <taxon>Bacillati</taxon>
        <taxon>Bacillota</taxon>
        <taxon>Bacilli</taxon>
        <taxon>Bacillales</taxon>
        <taxon>Paenibacillaceae</taxon>
        <taxon>Paenibacillus</taxon>
    </lineage>
</organism>
<protein>
    <submittedName>
        <fullName evidence="4">Putative DNA-binding response regulator</fullName>
    </submittedName>
</protein>
<dbReference type="InterPro" id="IPR009057">
    <property type="entry name" value="Homeodomain-like_sf"/>
</dbReference>
<dbReference type="AlphaFoldDB" id="A0A2R5ETL2"/>
<evidence type="ECO:0000256" key="1">
    <source>
        <dbReference type="ARBA" id="ARBA00023015"/>
    </source>
</evidence>
<keyword evidence="5" id="KW-1185">Reference proteome</keyword>
<proteinExistence type="predicted"/>
<keyword evidence="4" id="KW-0238">DNA-binding</keyword>
<reference evidence="4 5" key="1">
    <citation type="submission" date="2017-08" db="EMBL/GenBank/DDBJ databases">
        <title>Substantial Increase in Enzyme Production by Combined Drug-Resistance Mutations in Paenibacillus agaridevorans.</title>
        <authorList>
            <person name="Tanaka Y."/>
            <person name="Funane K."/>
            <person name="Hosaka T."/>
            <person name="Shiwa Y."/>
            <person name="Fujita N."/>
            <person name="Miyazaki T."/>
            <person name="Yoshikawa H."/>
            <person name="Murakami K."/>
            <person name="Kasahara K."/>
            <person name="Inaoka T."/>
            <person name="Hiraga Y."/>
            <person name="Ochi K."/>
        </authorList>
    </citation>
    <scope>NUCLEOTIDE SEQUENCE [LARGE SCALE GENOMIC DNA]</scope>
    <source>
        <strain evidence="4 5">T-3040</strain>
    </source>
</reference>
<name>A0A2R5ETL2_9BACL</name>
<dbReference type="EMBL" id="BDQX01000077">
    <property type="protein sequence ID" value="GBG07113.1"/>
    <property type="molecule type" value="Genomic_DNA"/>
</dbReference>
<comment type="caution">
    <text evidence="4">The sequence shown here is derived from an EMBL/GenBank/DDBJ whole genome shotgun (WGS) entry which is preliminary data.</text>
</comment>
<accession>A0A2R5ETL2</accession>
<keyword evidence="1" id="KW-0805">Transcription regulation</keyword>
<gene>
    <name evidence="4" type="ORF">PAT3040_01661</name>
</gene>